<dbReference type="InterPro" id="IPR012162">
    <property type="entry name" value="PNPase"/>
</dbReference>
<dbReference type="GO" id="GO:0006364">
    <property type="term" value="P:rRNA processing"/>
    <property type="evidence" value="ECO:0007669"/>
    <property type="project" value="UniProtKB-KW"/>
</dbReference>
<dbReference type="Proteomes" id="UP000813463">
    <property type="component" value="Chromosome 2"/>
</dbReference>
<dbReference type="GO" id="GO:0003723">
    <property type="term" value="F:RNA binding"/>
    <property type="evidence" value="ECO:0007669"/>
    <property type="project" value="UniProtKB-KW"/>
</dbReference>
<dbReference type="Pfam" id="PF03726">
    <property type="entry name" value="PNPase"/>
    <property type="match status" value="1"/>
</dbReference>
<proteinExistence type="inferred from homology"/>
<dbReference type="FunFam" id="3.30.230.70:FF:000020">
    <property type="entry name" value="Polyribonucleotide nucleotidyltransferase 2 mitochondrial"/>
    <property type="match status" value="1"/>
</dbReference>
<dbReference type="GO" id="GO:0000965">
    <property type="term" value="P:mitochondrial RNA 3'-end processing"/>
    <property type="evidence" value="ECO:0000318"/>
    <property type="project" value="GO_Central"/>
</dbReference>
<dbReference type="GO" id="GO:0005739">
    <property type="term" value="C:mitochondrion"/>
    <property type="evidence" value="ECO:0000318"/>
    <property type="project" value="GO_Central"/>
</dbReference>
<dbReference type="InterPro" id="IPR020568">
    <property type="entry name" value="Ribosomal_Su5_D2-typ_SF"/>
</dbReference>
<evidence type="ECO:0000256" key="9">
    <source>
        <dbReference type="ARBA" id="ARBA00022839"/>
    </source>
</evidence>
<keyword evidence="6" id="KW-0819">tRNA processing</keyword>
<dbReference type="CDD" id="cd11364">
    <property type="entry name" value="RNase_PH_PNPase_2"/>
    <property type="match status" value="1"/>
</dbReference>
<name>A0A9R0JKF4_SPIOL</name>
<dbReference type="FunFam" id="3.30.230.70:FF:000001">
    <property type="entry name" value="Polyribonucleotide nucleotidyltransferase"/>
    <property type="match status" value="1"/>
</dbReference>
<evidence type="ECO:0000256" key="13">
    <source>
        <dbReference type="ARBA" id="ARBA00078395"/>
    </source>
</evidence>
<keyword evidence="9" id="KW-0540">Nuclease</keyword>
<dbReference type="GO" id="GO:0005829">
    <property type="term" value="C:cytosol"/>
    <property type="evidence" value="ECO:0000318"/>
    <property type="project" value="GO_Central"/>
</dbReference>
<gene>
    <name evidence="17" type="primary">LOC110777607</name>
</gene>
<evidence type="ECO:0000256" key="10">
    <source>
        <dbReference type="ARBA" id="ARBA00022884"/>
    </source>
</evidence>
<dbReference type="InterPro" id="IPR015848">
    <property type="entry name" value="PNPase_PH_RNA-bd_bac/org-type"/>
</dbReference>
<evidence type="ECO:0000256" key="11">
    <source>
        <dbReference type="ARBA" id="ARBA00051524"/>
    </source>
</evidence>
<evidence type="ECO:0000256" key="5">
    <source>
        <dbReference type="ARBA" id="ARBA00022679"/>
    </source>
</evidence>
<dbReference type="NCBIfam" id="NF008805">
    <property type="entry name" value="PRK11824.1"/>
    <property type="match status" value="1"/>
</dbReference>
<dbReference type="Gene3D" id="3.30.230.70">
    <property type="entry name" value="GHMP Kinase, N-terminal domain"/>
    <property type="match status" value="2"/>
</dbReference>
<dbReference type="InterPro" id="IPR036612">
    <property type="entry name" value="KH_dom_type_1_sf"/>
</dbReference>
<reference evidence="17" key="2">
    <citation type="submission" date="2025-08" db="UniProtKB">
        <authorList>
            <consortium name="RefSeq"/>
        </authorList>
    </citation>
    <scope>IDENTIFICATION</scope>
    <source>
        <tissue evidence="17">Leaf</tissue>
    </source>
</reference>
<evidence type="ECO:0000256" key="2">
    <source>
        <dbReference type="ARBA" id="ARBA00007404"/>
    </source>
</evidence>
<dbReference type="AlphaFoldDB" id="A0A9R0JKF4"/>
<dbReference type="PANTHER" id="PTHR11252:SF16">
    <property type="entry name" value="POLYRIBONUCLEOTIDE NUCLEOTIDYLTRANSFERASE 2, MITOCHONDRIAL"/>
    <property type="match status" value="1"/>
</dbReference>
<dbReference type="GO" id="GO:0000175">
    <property type="term" value="F:3'-5'-RNA exonuclease activity"/>
    <property type="evidence" value="ECO:0000318"/>
    <property type="project" value="GO_Central"/>
</dbReference>
<dbReference type="SUPFAM" id="SSF54211">
    <property type="entry name" value="Ribosomal protein S5 domain 2-like"/>
    <property type="match status" value="2"/>
</dbReference>
<dbReference type="InterPro" id="IPR036456">
    <property type="entry name" value="PNPase_PH_RNA-bd_sf"/>
</dbReference>
<dbReference type="InterPro" id="IPR003029">
    <property type="entry name" value="S1_domain"/>
</dbReference>
<dbReference type="PROSITE" id="PS50126">
    <property type="entry name" value="S1"/>
    <property type="match status" value="1"/>
</dbReference>
<keyword evidence="5" id="KW-0808">Transferase</keyword>
<evidence type="ECO:0000256" key="6">
    <source>
        <dbReference type="ARBA" id="ARBA00022694"/>
    </source>
</evidence>
<feature type="domain" description="S1 motif" evidence="15">
    <location>
        <begin position="669"/>
        <end position="737"/>
    </location>
</feature>
<dbReference type="OrthoDB" id="437922at2759"/>
<dbReference type="CDD" id="cd02393">
    <property type="entry name" value="KH-I_PNPase"/>
    <property type="match status" value="1"/>
</dbReference>
<comment type="subcellular location">
    <subcellularLocation>
        <location evidence="1">Mitochondrion</location>
    </subcellularLocation>
</comment>
<feature type="region of interest" description="Disordered" evidence="14">
    <location>
        <begin position="766"/>
        <end position="788"/>
    </location>
</feature>
<accession>A0A9R0JKF4</accession>
<evidence type="ECO:0000313" key="17">
    <source>
        <dbReference type="RefSeq" id="XP_021837894.1"/>
    </source>
</evidence>
<dbReference type="KEGG" id="soe:110777607"/>
<evidence type="ECO:0000259" key="15">
    <source>
        <dbReference type="PROSITE" id="PS50126"/>
    </source>
</evidence>
<dbReference type="NCBIfam" id="TIGR03591">
    <property type="entry name" value="polynuc_phos"/>
    <property type="match status" value="1"/>
</dbReference>
<dbReference type="PANTHER" id="PTHR11252">
    <property type="entry name" value="POLYRIBONUCLEOTIDE NUCLEOTIDYLTRANSFERASE"/>
    <property type="match status" value="1"/>
</dbReference>
<dbReference type="Gene3D" id="3.30.1370.10">
    <property type="entry name" value="K Homology domain, type 1"/>
    <property type="match status" value="1"/>
</dbReference>
<dbReference type="InterPro" id="IPR001247">
    <property type="entry name" value="ExoRNase_PH_dom1"/>
</dbReference>
<dbReference type="GO" id="GO:0008033">
    <property type="term" value="P:tRNA processing"/>
    <property type="evidence" value="ECO:0007669"/>
    <property type="project" value="UniProtKB-KW"/>
</dbReference>
<dbReference type="Pfam" id="PF03725">
    <property type="entry name" value="RNase_PH_C"/>
    <property type="match status" value="1"/>
</dbReference>
<keyword evidence="9" id="KW-0269">Exonuclease</keyword>
<dbReference type="HAMAP" id="MF_01595">
    <property type="entry name" value="PNPase"/>
    <property type="match status" value="1"/>
</dbReference>
<dbReference type="Pfam" id="PF01138">
    <property type="entry name" value="RNase_PH"/>
    <property type="match status" value="2"/>
</dbReference>
<dbReference type="InterPro" id="IPR036345">
    <property type="entry name" value="ExoRNase_PH_dom2_sf"/>
</dbReference>
<dbReference type="Pfam" id="PF00575">
    <property type="entry name" value="S1"/>
    <property type="match status" value="1"/>
</dbReference>
<keyword evidence="7" id="KW-0548">Nucleotidyltransferase</keyword>
<dbReference type="FunFam" id="3.30.1370.10:FF:000001">
    <property type="entry name" value="Polyribonucleotide nucleotidyltransferase"/>
    <property type="match status" value="1"/>
</dbReference>
<sequence>MATKVFNPLLTSLPLLLTRRRFRLRTFCTGNSPLRLQSKYLETFREEFEVGNRLTSFETGKIARFANGAVVMGVNETKVLSTVASAKADGVRDFLPLTVDYQEKQFAQGVIPSTFMRREGAPKERELLCGRLIDRPIRPLFPSGFYHEVQVMASVLSSDGEQDPDVMAANATSAALMLSDIPWCGPIGMIRIGRINGQFIINPSMDELSSSDLNLVYACTKDKTLMIDVQACEISEKDLKSGLRLAHPEAVKYLEPQIRLAAQAGKRKKEYTLSMMPESTMERIRNLSESRIEAVFSDPTYGKFERGEALDMIAQDVKRSLEEEGNGESLHGLSKAVDTVRKQIVRRRILKKGARVDGRCLDEVRPVYCEAGNLPALHGSSLFSRGDTQVLCTVTLGAPGDAQRLASVVGPSSKRFMLHYSFPPFSINEVGKRTGLNRREVGHGTLAEKALLAVLPPEHDFPYTVRVNSEVMASDGSTSMASVCGGSMALMDAGIPVREHVAGVSVGLVSEVDPTTGEITDYRIVTDILGLEDHLGDMDFKIAGTRNGITAIQLDIKPAGIPLDIICESLEPAFRGRLQILDHMEQAINAPRTNDDRNSPRLATLKYGNDSIRRLIGPLGALKQRIEEETGARISVGDGTLTILAKNQSIMDKVQEKIDFIIGREIEVGKVYKGVVTSIKEYGAFVEFNGGQQGLLHKSELSHEPVSRISDIVSIGQQISLVCIELDVHGNIKLSLKAKASCFPDKGSDALKKGAPQVWASVGDKFNHQKKQSGTKNPVVTKYESPEVPTSAASESSFFIRSVAECDEEEKLAALSQGRTISTFIASHPPSLDPSAANCGGDKSASLNQGSKDKKSQAGSSLRAKDLKLGTVVTASVYQIRARGLVLDLGGGLKGMYRFEANDKRDFKVGDELRVQCCSFSGKGVPVMSRAKDE</sequence>
<dbReference type="GO" id="GO:0000958">
    <property type="term" value="P:mitochondrial mRNA catabolic process"/>
    <property type="evidence" value="ECO:0000318"/>
    <property type="project" value="GO_Central"/>
</dbReference>
<evidence type="ECO:0000256" key="7">
    <source>
        <dbReference type="ARBA" id="ARBA00022695"/>
    </source>
</evidence>
<dbReference type="SUPFAM" id="SSF50249">
    <property type="entry name" value="Nucleic acid-binding proteins"/>
    <property type="match status" value="2"/>
</dbReference>
<keyword evidence="10" id="KW-0694">RNA-binding</keyword>
<comment type="similarity">
    <text evidence="2">Belongs to the polyribonucleotide nucleotidyltransferase family.</text>
</comment>
<dbReference type="FunFam" id="2.40.50.140:FF:000189">
    <property type="entry name" value="Polyribonucleotide nucleotidyltransferase, putative"/>
    <property type="match status" value="1"/>
</dbReference>
<dbReference type="EC" id="2.7.7.8" evidence="3"/>
<dbReference type="SUPFAM" id="SSF54791">
    <property type="entry name" value="Eukaryotic type KH-domain (KH-domain type I)"/>
    <property type="match status" value="1"/>
</dbReference>
<dbReference type="SUPFAM" id="SSF55666">
    <property type="entry name" value="Ribonuclease PH domain 2-like"/>
    <property type="match status" value="2"/>
</dbReference>
<dbReference type="Gene3D" id="2.40.50.140">
    <property type="entry name" value="Nucleic acid-binding proteins"/>
    <property type="match status" value="1"/>
</dbReference>
<evidence type="ECO:0000256" key="3">
    <source>
        <dbReference type="ARBA" id="ARBA00012416"/>
    </source>
</evidence>
<comment type="catalytic activity">
    <reaction evidence="11">
        <text>RNA(n+1) + phosphate = RNA(n) + a ribonucleoside 5'-diphosphate</text>
        <dbReference type="Rhea" id="RHEA:22096"/>
        <dbReference type="Rhea" id="RHEA-COMP:14527"/>
        <dbReference type="Rhea" id="RHEA-COMP:17342"/>
        <dbReference type="ChEBI" id="CHEBI:43474"/>
        <dbReference type="ChEBI" id="CHEBI:57930"/>
        <dbReference type="ChEBI" id="CHEBI:140395"/>
        <dbReference type="EC" id="2.7.7.8"/>
    </reaction>
</comment>
<protein>
    <recommendedName>
        <fullName evidence="12">Polyribonucleotide nucleotidyltransferase 2, mitochondrial</fullName>
        <ecNumber evidence="3">2.7.7.8</ecNumber>
    </recommendedName>
    <alternativeName>
        <fullName evidence="13">Polynucleotide phosphorylase 2</fullName>
    </alternativeName>
</protein>
<evidence type="ECO:0000313" key="16">
    <source>
        <dbReference type="Proteomes" id="UP000813463"/>
    </source>
</evidence>
<keyword evidence="4" id="KW-0698">rRNA processing</keyword>
<dbReference type="GO" id="GO:0009570">
    <property type="term" value="C:chloroplast stroma"/>
    <property type="evidence" value="ECO:0007669"/>
    <property type="project" value="TreeGrafter"/>
</dbReference>
<keyword evidence="16" id="KW-1185">Reference proteome</keyword>
<dbReference type="InterPro" id="IPR012340">
    <property type="entry name" value="NA-bd_OB-fold"/>
</dbReference>
<dbReference type="SUPFAM" id="SSF46915">
    <property type="entry name" value="Polynucleotide phosphorylase/guanosine pentaphosphate synthase (PNPase/GPSI), domain 3"/>
    <property type="match status" value="1"/>
</dbReference>
<dbReference type="GeneID" id="110777607"/>
<keyword evidence="8" id="KW-0677">Repeat</keyword>
<feature type="region of interest" description="Disordered" evidence="14">
    <location>
        <begin position="826"/>
        <end position="861"/>
    </location>
</feature>
<evidence type="ECO:0000256" key="1">
    <source>
        <dbReference type="ARBA" id="ARBA00004173"/>
    </source>
</evidence>
<reference evidence="16" key="1">
    <citation type="journal article" date="2021" name="Nat. Commun.">
        <title>Genomic analyses provide insights into spinach domestication and the genetic basis of agronomic traits.</title>
        <authorList>
            <person name="Cai X."/>
            <person name="Sun X."/>
            <person name="Xu C."/>
            <person name="Sun H."/>
            <person name="Wang X."/>
            <person name="Ge C."/>
            <person name="Zhang Z."/>
            <person name="Wang Q."/>
            <person name="Fei Z."/>
            <person name="Jiao C."/>
            <person name="Wang Q."/>
        </authorList>
    </citation>
    <scope>NUCLEOTIDE SEQUENCE [LARGE SCALE GENOMIC DNA]</scope>
    <source>
        <strain evidence="16">cv. Varoflay</strain>
    </source>
</reference>
<evidence type="ECO:0000256" key="12">
    <source>
        <dbReference type="ARBA" id="ARBA00073922"/>
    </source>
</evidence>
<dbReference type="InterPro" id="IPR015847">
    <property type="entry name" value="ExoRNase_PH_dom2"/>
</dbReference>
<evidence type="ECO:0000256" key="8">
    <source>
        <dbReference type="ARBA" id="ARBA00022737"/>
    </source>
</evidence>
<dbReference type="GO" id="GO:0004654">
    <property type="term" value="F:polyribonucleotide nucleotidyltransferase activity"/>
    <property type="evidence" value="ECO:0000318"/>
    <property type="project" value="GO_Central"/>
</dbReference>
<dbReference type="RefSeq" id="XP_021837894.1">
    <property type="nucleotide sequence ID" value="XM_021982202.2"/>
</dbReference>
<keyword evidence="9" id="KW-0378">Hydrolase</keyword>
<evidence type="ECO:0000256" key="14">
    <source>
        <dbReference type="SAM" id="MobiDB-lite"/>
    </source>
</evidence>
<dbReference type="CDD" id="cd11363">
    <property type="entry name" value="RNase_PH_PNPase_1"/>
    <property type="match status" value="1"/>
</dbReference>
<dbReference type="InterPro" id="IPR027408">
    <property type="entry name" value="PNPase/RNase_PH_dom_sf"/>
</dbReference>
<evidence type="ECO:0000256" key="4">
    <source>
        <dbReference type="ARBA" id="ARBA00022552"/>
    </source>
</evidence>
<organism evidence="16 17">
    <name type="scientific">Spinacia oleracea</name>
    <name type="common">Spinach</name>
    <dbReference type="NCBI Taxonomy" id="3562"/>
    <lineage>
        <taxon>Eukaryota</taxon>
        <taxon>Viridiplantae</taxon>
        <taxon>Streptophyta</taxon>
        <taxon>Embryophyta</taxon>
        <taxon>Tracheophyta</taxon>
        <taxon>Spermatophyta</taxon>
        <taxon>Magnoliopsida</taxon>
        <taxon>eudicotyledons</taxon>
        <taxon>Gunneridae</taxon>
        <taxon>Pentapetalae</taxon>
        <taxon>Caryophyllales</taxon>
        <taxon>Chenopodiaceae</taxon>
        <taxon>Chenopodioideae</taxon>
        <taxon>Anserineae</taxon>
        <taxon>Spinacia</taxon>
    </lineage>
</organism>
<dbReference type="SMART" id="SM00316">
    <property type="entry name" value="S1"/>
    <property type="match status" value="2"/>
</dbReference>